<dbReference type="Proteomes" id="UP001190700">
    <property type="component" value="Unassembled WGS sequence"/>
</dbReference>
<protein>
    <submittedName>
        <fullName evidence="2">Uncharacterized protein</fullName>
    </submittedName>
</protein>
<evidence type="ECO:0000256" key="1">
    <source>
        <dbReference type="SAM" id="MobiDB-lite"/>
    </source>
</evidence>
<dbReference type="AlphaFoldDB" id="A0AAE0KPU6"/>
<evidence type="ECO:0000313" key="3">
    <source>
        <dbReference type="Proteomes" id="UP001190700"/>
    </source>
</evidence>
<dbReference type="EMBL" id="LGRX02022018">
    <property type="protein sequence ID" value="KAK3256039.1"/>
    <property type="molecule type" value="Genomic_DNA"/>
</dbReference>
<comment type="caution">
    <text evidence="2">The sequence shown here is derived from an EMBL/GenBank/DDBJ whole genome shotgun (WGS) entry which is preliminary data.</text>
</comment>
<accession>A0AAE0KPU6</accession>
<sequence>MVAVVAGQAEDLPNLPFREDLRDLPEYRTQEERDMLAWSANPHQRGLVGYDGTHVITVPEENLLCFENDIHKGSQLIVNNVAGTMMEQPMKDLYPDYRYGYAELEYEVRLAYDDACRPPKKLFTGTNACNFSYNNPNEYFGHISMAYWNVKAETSAEAQARLRITYYYASPHGISYYHQQPLHPTIPSILSTAASTSTTTNPSFSPSPPPPPPIAL</sequence>
<keyword evidence="3" id="KW-1185">Reference proteome</keyword>
<proteinExistence type="predicted"/>
<feature type="compositionally biased region" description="Pro residues" evidence="1">
    <location>
        <begin position="205"/>
        <end position="216"/>
    </location>
</feature>
<name>A0AAE0KPU6_9CHLO</name>
<gene>
    <name evidence="2" type="ORF">CYMTET_34804</name>
</gene>
<reference evidence="2 3" key="1">
    <citation type="journal article" date="2015" name="Genome Biol. Evol.">
        <title>Comparative Genomics of a Bacterivorous Green Alga Reveals Evolutionary Causalities and Consequences of Phago-Mixotrophic Mode of Nutrition.</title>
        <authorList>
            <person name="Burns J.A."/>
            <person name="Paasch A."/>
            <person name="Narechania A."/>
            <person name="Kim E."/>
        </authorList>
    </citation>
    <scope>NUCLEOTIDE SEQUENCE [LARGE SCALE GENOMIC DNA]</scope>
    <source>
        <strain evidence="2 3">PLY_AMNH</strain>
    </source>
</reference>
<feature type="region of interest" description="Disordered" evidence="1">
    <location>
        <begin position="195"/>
        <end position="216"/>
    </location>
</feature>
<evidence type="ECO:0000313" key="2">
    <source>
        <dbReference type="EMBL" id="KAK3256039.1"/>
    </source>
</evidence>
<organism evidence="2 3">
    <name type="scientific">Cymbomonas tetramitiformis</name>
    <dbReference type="NCBI Taxonomy" id="36881"/>
    <lineage>
        <taxon>Eukaryota</taxon>
        <taxon>Viridiplantae</taxon>
        <taxon>Chlorophyta</taxon>
        <taxon>Pyramimonadophyceae</taxon>
        <taxon>Pyramimonadales</taxon>
        <taxon>Pyramimonadaceae</taxon>
        <taxon>Cymbomonas</taxon>
    </lineage>
</organism>
<feature type="compositionally biased region" description="Low complexity" evidence="1">
    <location>
        <begin position="195"/>
        <end position="204"/>
    </location>
</feature>